<evidence type="ECO:0000256" key="10">
    <source>
        <dbReference type="ARBA" id="ARBA00022914"/>
    </source>
</evidence>
<evidence type="ECO:0000256" key="7">
    <source>
        <dbReference type="ARBA" id="ARBA00022519"/>
    </source>
</evidence>
<organism evidence="16 17">
    <name type="scientific">Limnobacter litoralis</name>
    <dbReference type="NCBI Taxonomy" id="481366"/>
    <lineage>
        <taxon>Bacteria</taxon>
        <taxon>Pseudomonadati</taxon>
        <taxon>Pseudomonadota</taxon>
        <taxon>Betaproteobacteria</taxon>
        <taxon>Burkholderiales</taxon>
        <taxon>Burkholderiaceae</taxon>
        <taxon>Limnobacter</taxon>
    </lineage>
</organism>
<dbReference type="InterPro" id="IPR003457">
    <property type="entry name" value="Transprt_MerT"/>
</dbReference>
<reference evidence="17" key="1">
    <citation type="journal article" date="2019" name="Int. J. Syst. Evol. Microbiol.">
        <title>The Global Catalogue of Microorganisms (GCM) 10K type strain sequencing project: providing services to taxonomists for standard genome sequencing and annotation.</title>
        <authorList>
            <consortium name="The Broad Institute Genomics Platform"/>
            <consortium name="The Broad Institute Genome Sequencing Center for Infectious Disease"/>
            <person name="Wu L."/>
            <person name="Ma J."/>
        </authorList>
    </citation>
    <scope>NUCLEOTIDE SEQUENCE [LARGE SCALE GENOMIC DNA]</scope>
    <source>
        <strain evidence="17">NBRC 105857</strain>
    </source>
</reference>
<feature type="transmembrane region" description="Helical" evidence="15">
    <location>
        <begin position="85"/>
        <end position="103"/>
    </location>
</feature>
<evidence type="ECO:0000256" key="3">
    <source>
        <dbReference type="ARBA" id="ARBA00017053"/>
    </source>
</evidence>
<evidence type="ECO:0000256" key="4">
    <source>
        <dbReference type="ARBA" id="ARBA00022448"/>
    </source>
</evidence>
<evidence type="ECO:0000313" key="16">
    <source>
        <dbReference type="EMBL" id="GLR26735.1"/>
    </source>
</evidence>
<keyword evidence="4" id="KW-0813">Transport</keyword>
<comment type="function">
    <text evidence="14">Involved in mercury resistance. Probably transfers a mercuric ion from the periplasmic Hg(2+)-binding protein MerP to the cytoplasmic mercuric reductase MerA.</text>
</comment>
<evidence type="ECO:0000256" key="8">
    <source>
        <dbReference type="ARBA" id="ARBA00022692"/>
    </source>
</evidence>
<evidence type="ECO:0000256" key="14">
    <source>
        <dbReference type="ARBA" id="ARBA00045720"/>
    </source>
</evidence>
<sequence>MKSVQNTGTLIGSALAAFAASICCLGPLLLLAVGVGGSSSLSIFAALEPYRPAFIVITLGLLAFAYYRMFKLRSDCEACSKGQKMAFWGIALLALVMLATPWFV</sequence>
<dbReference type="Gene3D" id="1.10.287.910">
    <property type="entry name" value="bacterial mercury transporter, merf"/>
    <property type="match status" value="1"/>
</dbReference>
<dbReference type="Proteomes" id="UP001156664">
    <property type="component" value="Unassembled WGS sequence"/>
</dbReference>
<evidence type="ECO:0000256" key="5">
    <source>
        <dbReference type="ARBA" id="ARBA00022466"/>
    </source>
</evidence>
<keyword evidence="10" id="KW-0476">Mercury</keyword>
<comment type="similarity">
    <text evidence="2">Belongs to the MerT family.</text>
</comment>
<keyword evidence="17" id="KW-1185">Reference proteome</keyword>
<dbReference type="EMBL" id="BSOJ01000017">
    <property type="protein sequence ID" value="GLR26735.1"/>
    <property type="molecule type" value="Genomic_DNA"/>
</dbReference>
<accession>A0ABQ5YQ46</accession>
<proteinExistence type="inferred from homology"/>
<gene>
    <name evidence="16" type="ORF">GCM10007875_18250</name>
</gene>
<evidence type="ECO:0000256" key="13">
    <source>
        <dbReference type="ARBA" id="ARBA00030934"/>
    </source>
</evidence>
<keyword evidence="7" id="KW-0997">Cell inner membrane</keyword>
<evidence type="ECO:0000313" key="17">
    <source>
        <dbReference type="Proteomes" id="UP001156664"/>
    </source>
</evidence>
<keyword evidence="5" id="KW-0475">Mercuric resistance</keyword>
<name>A0ABQ5YQ46_9BURK</name>
<keyword evidence="8 15" id="KW-0812">Transmembrane</keyword>
<keyword evidence="9" id="KW-0479">Metal-binding</keyword>
<dbReference type="Pfam" id="PF02411">
    <property type="entry name" value="MerT"/>
    <property type="match status" value="1"/>
</dbReference>
<evidence type="ECO:0000256" key="15">
    <source>
        <dbReference type="SAM" id="Phobius"/>
    </source>
</evidence>
<keyword evidence="12 15" id="KW-0472">Membrane</keyword>
<evidence type="ECO:0000256" key="2">
    <source>
        <dbReference type="ARBA" id="ARBA00008224"/>
    </source>
</evidence>
<comment type="subcellular location">
    <subcellularLocation>
        <location evidence="1">Cell inner membrane</location>
        <topology evidence="1">Multi-pass membrane protein</topology>
    </subcellularLocation>
</comment>
<comment type="caution">
    <text evidence="16">The sequence shown here is derived from an EMBL/GenBank/DDBJ whole genome shotgun (WGS) entry which is preliminary data.</text>
</comment>
<feature type="transmembrane region" description="Helical" evidence="15">
    <location>
        <begin position="53"/>
        <end position="70"/>
    </location>
</feature>
<protein>
    <recommendedName>
        <fullName evidence="3">Mercuric transport protein MerT</fullName>
    </recommendedName>
    <alternativeName>
        <fullName evidence="13">Mercury ion transport protein</fullName>
    </alternativeName>
</protein>
<evidence type="ECO:0000256" key="9">
    <source>
        <dbReference type="ARBA" id="ARBA00022723"/>
    </source>
</evidence>
<keyword evidence="6" id="KW-1003">Cell membrane</keyword>
<evidence type="ECO:0000256" key="1">
    <source>
        <dbReference type="ARBA" id="ARBA00004429"/>
    </source>
</evidence>
<evidence type="ECO:0000256" key="11">
    <source>
        <dbReference type="ARBA" id="ARBA00022989"/>
    </source>
</evidence>
<evidence type="ECO:0000256" key="12">
    <source>
        <dbReference type="ARBA" id="ARBA00023136"/>
    </source>
</evidence>
<dbReference type="RefSeq" id="WP_284281387.1">
    <property type="nucleotide sequence ID" value="NZ_BSOJ01000017.1"/>
</dbReference>
<feature type="transmembrane region" description="Helical" evidence="15">
    <location>
        <begin position="12"/>
        <end position="33"/>
    </location>
</feature>
<keyword evidence="11 15" id="KW-1133">Transmembrane helix</keyword>
<evidence type="ECO:0000256" key="6">
    <source>
        <dbReference type="ARBA" id="ARBA00022475"/>
    </source>
</evidence>